<gene>
    <name evidence="2" type="ORF">LCGC14_0140450</name>
</gene>
<proteinExistence type="predicted"/>
<evidence type="ECO:0000313" key="2">
    <source>
        <dbReference type="EMBL" id="KKN98804.1"/>
    </source>
</evidence>
<sequence length="110" mass="12806">MTNINPHTQSPKWPFEGKPEPEWWSAGSIRMVKASRTDRVCRWVSELMYLGSLALEVVIIGLFVLLTWWLFLLLGVINVGNVLLWWDLRRSSRYLAKPAYYDRFGLLGHA</sequence>
<organism evidence="2">
    <name type="scientific">marine sediment metagenome</name>
    <dbReference type="NCBI Taxonomy" id="412755"/>
    <lineage>
        <taxon>unclassified sequences</taxon>
        <taxon>metagenomes</taxon>
        <taxon>ecological metagenomes</taxon>
    </lineage>
</organism>
<evidence type="ECO:0000256" key="1">
    <source>
        <dbReference type="SAM" id="Phobius"/>
    </source>
</evidence>
<feature type="transmembrane region" description="Helical" evidence="1">
    <location>
        <begin position="68"/>
        <end position="88"/>
    </location>
</feature>
<keyword evidence="1" id="KW-0812">Transmembrane</keyword>
<keyword evidence="1" id="KW-1133">Transmembrane helix</keyword>
<dbReference type="EMBL" id="LAZR01000049">
    <property type="protein sequence ID" value="KKN98804.1"/>
    <property type="molecule type" value="Genomic_DNA"/>
</dbReference>
<accession>A0A0F9V4A8</accession>
<feature type="transmembrane region" description="Helical" evidence="1">
    <location>
        <begin position="40"/>
        <end position="62"/>
    </location>
</feature>
<dbReference type="AlphaFoldDB" id="A0A0F9V4A8"/>
<keyword evidence="1" id="KW-0472">Membrane</keyword>
<comment type="caution">
    <text evidence="2">The sequence shown here is derived from an EMBL/GenBank/DDBJ whole genome shotgun (WGS) entry which is preliminary data.</text>
</comment>
<reference evidence="2" key="1">
    <citation type="journal article" date="2015" name="Nature">
        <title>Complex archaea that bridge the gap between prokaryotes and eukaryotes.</title>
        <authorList>
            <person name="Spang A."/>
            <person name="Saw J.H."/>
            <person name="Jorgensen S.L."/>
            <person name="Zaremba-Niedzwiedzka K."/>
            <person name="Martijn J."/>
            <person name="Lind A.E."/>
            <person name="van Eijk R."/>
            <person name="Schleper C."/>
            <person name="Guy L."/>
            <person name="Ettema T.J."/>
        </authorList>
    </citation>
    <scope>NUCLEOTIDE SEQUENCE</scope>
</reference>
<name>A0A0F9V4A8_9ZZZZ</name>
<protein>
    <submittedName>
        <fullName evidence="2">Uncharacterized protein</fullName>
    </submittedName>
</protein>